<feature type="compositionally biased region" description="Acidic residues" evidence="1">
    <location>
        <begin position="383"/>
        <end position="392"/>
    </location>
</feature>
<gene>
    <name evidence="2" type="ORF">ESCO_005573</name>
</gene>
<evidence type="ECO:0000313" key="2">
    <source>
        <dbReference type="EMBL" id="KOS20069.1"/>
    </source>
</evidence>
<feature type="compositionally biased region" description="Low complexity" evidence="1">
    <location>
        <begin position="449"/>
        <end position="470"/>
    </location>
</feature>
<feature type="region of interest" description="Disordered" evidence="1">
    <location>
        <begin position="77"/>
        <end position="237"/>
    </location>
</feature>
<keyword evidence="3" id="KW-1185">Reference proteome</keyword>
<dbReference type="SUPFAM" id="SSF54928">
    <property type="entry name" value="RNA-binding domain, RBD"/>
    <property type="match status" value="1"/>
</dbReference>
<feature type="compositionally biased region" description="Polar residues" evidence="1">
    <location>
        <begin position="354"/>
        <end position="365"/>
    </location>
</feature>
<evidence type="ECO:0000256" key="1">
    <source>
        <dbReference type="SAM" id="MobiDB-lite"/>
    </source>
</evidence>
<organism evidence="2 3">
    <name type="scientific">Escovopsis weberi</name>
    <dbReference type="NCBI Taxonomy" id="150374"/>
    <lineage>
        <taxon>Eukaryota</taxon>
        <taxon>Fungi</taxon>
        <taxon>Dikarya</taxon>
        <taxon>Ascomycota</taxon>
        <taxon>Pezizomycotina</taxon>
        <taxon>Sordariomycetes</taxon>
        <taxon>Hypocreomycetidae</taxon>
        <taxon>Hypocreales</taxon>
        <taxon>Hypocreaceae</taxon>
        <taxon>Escovopsis</taxon>
    </lineage>
</organism>
<dbReference type="EMBL" id="LGSR01000019">
    <property type="protein sequence ID" value="KOS20069.1"/>
    <property type="molecule type" value="Genomic_DNA"/>
</dbReference>
<proteinExistence type="predicted"/>
<name>A0A0M9VUN0_ESCWE</name>
<sequence length="633" mass="70443">MAADSDPFVRLHITPLDAELIKSVIPAPVLPLARKVSYHTILTFPEKRYGFVELPAADAEKLKKKYNGVTFKGSKMRIEKARPEERAQPAGDEDKDRKKRERREQKKQKEEQEEDKAKADNEGAAKKSSKKRKREVDVLEGVALRDRKVKRGWTEMAGEQQKKRRRSKKDDEKREDGGRDRDRDRDGKQKKKRPQSKYTEGEECLLKVKVPPNAMKNVQPADLQPSKKKKTKGAARQVTVHEFEKTTKFPGFLRQAAAADRRRAAEFVEGKGWVDEEGNVVEAVEEKKKEKKKEEEAEAREKPSKPKAKPAPPKPESDEEEDSGTSSEETSSDESSSDGDSDEELEAAPAPAQSEKTPTQKQAGQRESDDEGETSSSGSSSSSEDEPDDDDIPAPQPKTQNNQANSAEQQNPSAKKAEHKALALHIPTAAETPSAPQAPHPLEALYKRAAPAAEAPAAAGPAEPFSFFGAGASGDDDIDEDIEVDNEHNDIDEAADLVPDMPMTPFTRQDYEWRRVRSAAPTPDTAHPPRLQGFSASASASVSNPNLHPLGTPTPQKQWGADAYAEGEEDEEEEEALLEEDEDVQGPATAASDFQKWFWENRRELNRSWMSRRKAAAKEKRHWENKARASKAV</sequence>
<feature type="compositionally biased region" description="Acidic residues" evidence="1">
    <location>
        <begin position="565"/>
        <end position="584"/>
    </location>
</feature>
<feature type="compositionally biased region" description="Acidic residues" evidence="1">
    <location>
        <begin position="330"/>
        <end position="346"/>
    </location>
</feature>
<protein>
    <submittedName>
        <fullName evidence="2">Uncharacterized protein</fullName>
    </submittedName>
</protein>
<feature type="region of interest" description="Disordered" evidence="1">
    <location>
        <begin position="268"/>
        <end position="592"/>
    </location>
</feature>
<dbReference type="Proteomes" id="UP000053831">
    <property type="component" value="Unassembled WGS sequence"/>
</dbReference>
<comment type="caution">
    <text evidence="2">The sequence shown here is derived from an EMBL/GenBank/DDBJ whole genome shotgun (WGS) entry which is preliminary data.</text>
</comment>
<feature type="compositionally biased region" description="Basic and acidic residues" evidence="1">
    <location>
        <begin position="284"/>
        <end position="304"/>
    </location>
</feature>
<dbReference type="STRING" id="150374.A0A0M9VUN0"/>
<dbReference type="GO" id="GO:0003676">
    <property type="term" value="F:nucleic acid binding"/>
    <property type="evidence" value="ECO:0007669"/>
    <property type="project" value="InterPro"/>
</dbReference>
<dbReference type="AlphaFoldDB" id="A0A0M9VUN0"/>
<dbReference type="InterPro" id="IPR035979">
    <property type="entry name" value="RBD_domain_sf"/>
</dbReference>
<accession>A0A0M9VUN0</accession>
<feature type="compositionally biased region" description="Low complexity" evidence="1">
    <location>
        <begin position="400"/>
        <end position="414"/>
    </location>
</feature>
<reference evidence="2 3" key="1">
    <citation type="submission" date="2015-07" db="EMBL/GenBank/DDBJ databases">
        <title>The genome of the fungus Escovopsis weberi, a specialized disease agent of ant agriculture.</title>
        <authorList>
            <person name="de Man T.J."/>
            <person name="Stajich J.E."/>
            <person name="Kubicek C.P."/>
            <person name="Chenthamara K."/>
            <person name="Atanasova L."/>
            <person name="Druzhinina I.S."/>
            <person name="Birnbaum S."/>
            <person name="Barribeau S.M."/>
            <person name="Teiling C."/>
            <person name="Suen G."/>
            <person name="Currie C."/>
            <person name="Gerardo N.M."/>
        </authorList>
    </citation>
    <scope>NUCLEOTIDE SEQUENCE [LARGE SCALE GENOMIC DNA]</scope>
</reference>
<feature type="compositionally biased region" description="Basic and acidic residues" evidence="1">
    <location>
        <begin position="77"/>
        <end position="125"/>
    </location>
</feature>
<evidence type="ECO:0000313" key="3">
    <source>
        <dbReference type="Proteomes" id="UP000053831"/>
    </source>
</evidence>
<feature type="compositionally biased region" description="Acidic residues" evidence="1">
    <location>
        <begin position="474"/>
        <end position="484"/>
    </location>
</feature>
<dbReference type="OrthoDB" id="3595585at2759"/>
<feature type="compositionally biased region" description="Basic and acidic residues" evidence="1">
    <location>
        <begin position="168"/>
        <end position="187"/>
    </location>
</feature>